<dbReference type="GO" id="GO:0005886">
    <property type="term" value="C:plasma membrane"/>
    <property type="evidence" value="ECO:0007669"/>
    <property type="project" value="UniProtKB-SubCell"/>
</dbReference>
<dbReference type="Proteomes" id="UP000630528">
    <property type="component" value="Unassembled WGS sequence"/>
</dbReference>
<dbReference type="CDD" id="cd06174">
    <property type="entry name" value="MFS"/>
    <property type="match status" value="1"/>
</dbReference>
<feature type="transmembrane region" description="Helical" evidence="7">
    <location>
        <begin position="371"/>
        <end position="394"/>
    </location>
</feature>
<dbReference type="PROSITE" id="PS50850">
    <property type="entry name" value="MFS"/>
    <property type="match status" value="1"/>
</dbReference>
<evidence type="ECO:0000256" key="2">
    <source>
        <dbReference type="ARBA" id="ARBA00022448"/>
    </source>
</evidence>
<keyword evidence="2" id="KW-0813">Transport</keyword>
<protein>
    <submittedName>
        <fullName evidence="9">MFS transporter</fullName>
    </submittedName>
</protein>
<feature type="transmembrane region" description="Helical" evidence="7">
    <location>
        <begin position="273"/>
        <end position="293"/>
    </location>
</feature>
<keyword evidence="3" id="KW-1003">Cell membrane</keyword>
<dbReference type="InterPro" id="IPR011701">
    <property type="entry name" value="MFS"/>
</dbReference>
<dbReference type="SUPFAM" id="SSF103473">
    <property type="entry name" value="MFS general substrate transporter"/>
    <property type="match status" value="1"/>
</dbReference>
<dbReference type="AlphaFoldDB" id="A0A934TPP4"/>
<feature type="domain" description="Major facilitator superfamily (MFS) profile" evidence="8">
    <location>
        <begin position="7"/>
        <end position="394"/>
    </location>
</feature>
<feature type="transmembrane region" description="Helical" evidence="7">
    <location>
        <begin position="162"/>
        <end position="187"/>
    </location>
</feature>
<feature type="transmembrane region" description="Helical" evidence="7">
    <location>
        <begin position="106"/>
        <end position="123"/>
    </location>
</feature>
<dbReference type="InterPro" id="IPR020846">
    <property type="entry name" value="MFS_dom"/>
</dbReference>
<feature type="transmembrane region" description="Helical" evidence="7">
    <location>
        <begin position="208"/>
        <end position="234"/>
    </location>
</feature>
<name>A0A934TPP4_9BURK</name>
<keyword evidence="6 7" id="KW-0472">Membrane</keyword>
<feature type="transmembrane region" description="Helical" evidence="7">
    <location>
        <begin position="135"/>
        <end position="156"/>
    </location>
</feature>
<dbReference type="Gene3D" id="1.20.1250.20">
    <property type="entry name" value="MFS general substrate transporter like domains"/>
    <property type="match status" value="1"/>
</dbReference>
<evidence type="ECO:0000313" key="9">
    <source>
        <dbReference type="EMBL" id="MBK6004666.1"/>
    </source>
</evidence>
<comment type="caution">
    <text evidence="9">The sequence shown here is derived from an EMBL/GenBank/DDBJ whole genome shotgun (WGS) entry which is preliminary data.</text>
</comment>
<proteinExistence type="predicted"/>
<dbReference type="RefSeq" id="WP_201166054.1">
    <property type="nucleotide sequence ID" value="NZ_JAEPWM010000001.1"/>
</dbReference>
<evidence type="ECO:0000256" key="1">
    <source>
        <dbReference type="ARBA" id="ARBA00004651"/>
    </source>
</evidence>
<feature type="transmembrane region" description="Helical" evidence="7">
    <location>
        <begin position="43"/>
        <end position="64"/>
    </location>
</feature>
<comment type="subcellular location">
    <subcellularLocation>
        <location evidence="1">Cell membrane</location>
        <topology evidence="1">Multi-pass membrane protein</topology>
    </subcellularLocation>
</comment>
<dbReference type="PANTHER" id="PTHR42718:SF46">
    <property type="entry name" value="BLR6921 PROTEIN"/>
    <property type="match status" value="1"/>
</dbReference>
<feature type="transmembrane region" description="Helical" evidence="7">
    <location>
        <begin position="76"/>
        <end position="100"/>
    </location>
</feature>
<organism evidence="9 10">
    <name type="scientific">Ramlibacter ginsenosidimutans</name>
    <dbReference type="NCBI Taxonomy" id="502333"/>
    <lineage>
        <taxon>Bacteria</taxon>
        <taxon>Pseudomonadati</taxon>
        <taxon>Pseudomonadota</taxon>
        <taxon>Betaproteobacteria</taxon>
        <taxon>Burkholderiales</taxon>
        <taxon>Comamonadaceae</taxon>
        <taxon>Ramlibacter</taxon>
    </lineage>
</organism>
<feature type="transmembrane region" description="Helical" evidence="7">
    <location>
        <begin position="346"/>
        <end position="365"/>
    </location>
</feature>
<evidence type="ECO:0000256" key="7">
    <source>
        <dbReference type="SAM" id="Phobius"/>
    </source>
</evidence>
<gene>
    <name evidence="9" type="ORF">JJB11_01070</name>
</gene>
<evidence type="ECO:0000256" key="5">
    <source>
        <dbReference type="ARBA" id="ARBA00022989"/>
    </source>
</evidence>
<reference evidence="9" key="1">
    <citation type="journal article" date="2012" name="J. Microbiol. Biotechnol.">
        <title>Ramlibacter ginsenosidimutans sp. nov., with ginsenoside-converting activity.</title>
        <authorList>
            <person name="Wang L."/>
            <person name="An D.S."/>
            <person name="Kim S.G."/>
            <person name="Jin F.X."/>
            <person name="Kim S.C."/>
            <person name="Lee S.T."/>
            <person name="Im W.T."/>
        </authorList>
    </citation>
    <scope>NUCLEOTIDE SEQUENCE</scope>
    <source>
        <strain evidence="9">KACC 17527</strain>
    </source>
</reference>
<keyword evidence="4 7" id="KW-0812">Transmembrane</keyword>
<reference evidence="9" key="2">
    <citation type="submission" date="2021-01" db="EMBL/GenBank/DDBJ databases">
        <authorList>
            <person name="Kang M."/>
        </authorList>
    </citation>
    <scope>NUCLEOTIDE SEQUENCE</scope>
    <source>
        <strain evidence="9">KACC 17527</strain>
    </source>
</reference>
<feature type="transmembrane region" description="Helical" evidence="7">
    <location>
        <begin position="240"/>
        <end position="261"/>
    </location>
</feature>
<dbReference type="GO" id="GO:0022857">
    <property type="term" value="F:transmembrane transporter activity"/>
    <property type="evidence" value="ECO:0007669"/>
    <property type="project" value="InterPro"/>
</dbReference>
<feature type="transmembrane region" description="Helical" evidence="7">
    <location>
        <begin position="305"/>
        <end position="325"/>
    </location>
</feature>
<dbReference type="InterPro" id="IPR036259">
    <property type="entry name" value="MFS_trans_sf"/>
</dbReference>
<dbReference type="PANTHER" id="PTHR42718">
    <property type="entry name" value="MAJOR FACILITATOR SUPERFAMILY MULTIDRUG TRANSPORTER MFSC"/>
    <property type="match status" value="1"/>
</dbReference>
<sequence length="408" mass="41753">MTRRIDPALVVVLAGISAALHVGKLPPALPVLRESLHIGLVQAGFLLSLVQLAGMTLGLAIGAAADSLGPRRTMVLGLLILSAASFAGGAVHSAAALMALRAAEGVGFLLASLPAPGLIRRLVEPARLSAMLGLWGAYMPFGTAAALLVGPGFIALTGWPGWWWLLATLSLVMAVVLFIAVPASGDVRAGMSVAPGRRIVRTIRSRGPWLASLAFAVYSSQWLAVVGFLPTIYAQAGLPVAYTAVATAFAAAVNMAGNIGAGRLLQRRVPAAALLLTGYGAMLVGAIVAFAQWGEGGVQVAAIRYAGVLLFSTVGGLVPGTLFSIGVRVAPDESTVSTTIGWMQQLSAFGQFVGPPLAAWAAARAGGWHVIWWVTGSLAATGMVIAVAISRFLAGHPAGPRTASRARP</sequence>
<evidence type="ECO:0000259" key="8">
    <source>
        <dbReference type="PROSITE" id="PS50850"/>
    </source>
</evidence>
<keyword evidence="5 7" id="KW-1133">Transmembrane helix</keyword>
<evidence type="ECO:0000256" key="6">
    <source>
        <dbReference type="ARBA" id="ARBA00023136"/>
    </source>
</evidence>
<evidence type="ECO:0000313" key="10">
    <source>
        <dbReference type="Proteomes" id="UP000630528"/>
    </source>
</evidence>
<dbReference type="Pfam" id="PF07690">
    <property type="entry name" value="MFS_1"/>
    <property type="match status" value="1"/>
</dbReference>
<keyword evidence="10" id="KW-1185">Reference proteome</keyword>
<evidence type="ECO:0000256" key="3">
    <source>
        <dbReference type="ARBA" id="ARBA00022475"/>
    </source>
</evidence>
<dbReference type="EMBL" id="JAEPWM010000001">
    <property type="protein sequence ID" value="MBK6004666.1"/>
    <property type="molecule type" value="Genomic_DNA"/>
</dbReference>
<accession>A0A934TPP4</accession>
<evidence type="ECO:0000256" key="4">
    <source>
        <dbReference type="ARBA" id="ARBA00022692"/>
    </source>
</evidence>